<dbReference type="Proteomes" id="UP000574390">
    <property type="component" value="Unassembled WGS sequence"/>
</dbReference>
<dbReference type="EMBL" id="JABANM010029858">
    <property type="protein sequence ID" value="KAF4707272.1"/>
    <property type="molecule type" value="Genomic_DNA"/>
</dbReference>
<feature type="non-terminal residue" evidence="1">
    <location>
        <position position="110"/>
    </location>
</feature>
<evidence type="ECO:0000313" key="2">
    <source>
        <dbReference type="Proteomes" id="UP000574390"/>
    </source>
</evidence>
<sequence>LAFCTMFVLVPFWQRSLCVIVLPALAFALRSSTQKSRKPSFSTVLVNKAIRDDVLQSTTRVVSGIYEVIFEHGEYADPLTVSQMVCPDPNPRATTSDQLVTAYLFPEGLS</sequence>
<organism evidence="1 2">
    <name type="scientific">Perkinsus olseni</name>
    <name type="common">Perkinsus atlanticus</name>
    <dbReference type="NCBI Taxonomy" id="32597"/>
    <lineage>
        <taxon>Eukaryota</taxon>
        <taxon>Sar</taxon>
        <taxon>Alveolata</taxon>
        <taxon>Perkinsozoa</taxon>
        <taxon>Perkinsea</taxon>
        <taxon>Perkinsida</taxon>
        <taxon>Perkinsidae</taxon>
        <taxon>Perkinsus</taxon>
    </lineage>
</organism>
<gene>
    <name evidence="1" type="ORF">FOZ62_006891</name>
</gene>
<reference evidence="1 2" key="1">
    <citation type="submission" date="2020-04" db="EMBL/GenBank/DDBJ databases">
        <title>Perkinsus olseni comparative genomics.</title>
        <authorList>
            <person name="Bogema D.R."/>
        </authorList>
    </citation>
    <scope>NUCLEOTIDE SEQUENCE [LARGE SCALE GENOMIC DNA]</scope>
    <source>
        <strain evidence="1">ATCC PRA-205</strain>
    </source>
</reference>
<name>A0A7J6QGE1_PEROL</name>
<feature type="non-terminal residue" evidence="1">
    <location>
        <position position="1"/>
    </location>
</feature>
<proteinExistence type="predicted"/>
<protein>
    <submittedName>
        <fullName evidence="1">Uncharacterized protein</fullName>
    </submittedName>
</protein>
<dbReference type="AlphaFoldDB" id="A0A7J6QGE1"/>
<accession>A0A7J6QGE1</accession>
<evidence type="ECO:0000313" key="1">
    <source>
        <dbReference type="EMBL" id="KAF4707272.1"/>
    </source>
</evidence>
<comment type="caution">
    <text evidence="1">The sequence shown here is derived from an EMBL/GenBank/DDBJ whole genome shotgun (WGS) entry which is preliminary data.</text>
</comment>